<name>A0A839UEV6_9HYPH</name>
<reference evidence="2 3" key="1">
    <citation type="submission" date="2020-08" db="EMBL/GenBank/DDBJ databases">
        <title>Genomic Encyclopedia of Type Strains, Phase III (KMG-III): the genomes of soil and plant-associated and newly described type strains.</title>
        <authorList>
            <person name="Whitman W."/>
        </authorList>
    </citation>
    <scope>NUCLEOTIDE SEQUENCE [LARGE SCALE GENOMIC DNA]</scope>
    <source>
        <strain evidence="2 3">CECT 7015</strain>
    </source>
</reference>
<organism evidence="2 3">
    <name type="scientific">Phyllobacterium trifolii</name>
    <dbReference type="NCBI Taxonomy" id="300193"/>
    <lineage>
        <taxon>Bacteria</taxon>
        <taxon>Pseudomonadati</taxon>
        <taxon>Pseudomonadota</taxon>
        <taxon>Alphaproteobacteria</taxon>
        <taxon>Hyphomicrobiales</taxon>
        <taxon>Phyllobacteriaceae</taxon>
        <taxon>Phyllobacterium</taxon>
    </lineage>
</organism>
<dbReference type="AlphaFoldDB" id="A0A839UEV6"/>
<comment type="caution">
    <text evidence="2">The sequence shown here is derived from an EMBL/GenBank/DDBJ whole genome shotgun (WGS) entry which is preliminary data.</text>
</comment>
<proteinExistence type="predicted"/>
<gene>
    <name evidence="2" type="ORF">FHS21_006000</name>
</gene>
<feature type="region of interest" description="Disordered" evidence="1">
    <location>
        <begin position="1"/>
        <end position="23"/>
    </location>
</feature>
<evidence type="ECO:0000313" key="2">
    <source>
        <dbReference type="EMBL" id="MBB3149546.1"/>
    </source>
</evidence>
<accession>A0A839UEV6</accession>
<sequence length="76" mass="8750">MSQSIAAASAKVPRSSYPLPETDHVVPLSDDWRSYRETRLYRRVVRRSILGCRPQRSGATSMRDAMTIKQISERRN</sequence>
<keyword evidence="3" id="KW-1185">Reference proteome</keyword>
<feature type="region of interest" description="Disordered" evidence="1">
    <location>
        <begin position="55"/>
        <end position="76"/>
    </location>
</feature>
<dbReference type="EMBL" id="JACHXN010000035">
    <property type="protein sequence ID" value="MBB3149546.1"/>
    <property type="molecule type" value="Genomic_DNA"/>
</dbReference>
<protein>
    <submittedName>
        <fullName evidence="2">Uncharacterized protein</fullName>
    </submittedName>
</protein>
<evidence type="ECO:0000256" key="1">
    <source>
        <dbReference type="SAM" id="MobiDB-lite"/>
    </source>
</evidence>
<evidence type="ECO:0000313" key="3">
    <source>
        <dbReference type="Proteomes" id="UP000554520"/>
    </source>
</evidence>
<dbReference type="Proteomes" id="UP000554520">
    <property type="component" value="Unassembled WGS sequence"/>
</dbReference>